<dbReference type="NCBIfam" id="TIGR01764">
    <property type="entry name" value="excise"/>
    <property type="match status" value="1"/>
</dbReference>
<protein>
    <recommendedName>
        <fullName evidence="1">Helix-turn-helix domain-containing protein</fullName>
    </recommendedName>
</protein>
<evidence type="ECO:0000259" key="1">
    <source>
        <dbReference type="Pfam" id="PF12728"/>
    </source>
</evidence>
<dbReference type="EMBL" id="LCBP01000001">
    <property type="protein sequence ID" value="KKS13652.1"/>
    <property type="molecule type" value="Genomic_DNA"/>
</dbReference>
<evidence type="ECO:0000313" key="3">
    <source>
        <dbReference type="Proteomes" id="UP000034299"/>
    </source>
</evidence>
<comment type="caution">
    <text evidence="2">The sequence shown here is derived from an EMBL/GenBank/DDBJ whole genome shotgun (WGS) entry which is preliminary data.</text>
</comment>
<dbReference type="GO" id="GO:0003677">
    <property type="term" value="F:DNA binding"/>
    <property type="evidence" value="ECO:0007669"/>
    <property type="project" value="InterPro"/>
</dbReference>
<evidence type="ECO:0000313" key="2">
    <source>
        <dbReference type="EMBL" id="KKS13652.1"/>
    </source>
</evidence>
<feature type="domain" description="Helix-turn-helix" evidence="1">
    <location>
        <begin position="10"/>
        <end position="54"/>
    </location>
</feature>
<dbReference type="InterPro" id="IPR009061">
    <property type="entry name" value="DNA-bd_dom_put_sf"/>
</dbReference>
<organism evidence="2 3">
    <name type="scientific">Candidatus Magasanikbacteria bacterium GW2011_GWA2_41_55</name>
    <dbReference type="NCBI Taxonomy" id="1619038"/>
    <lineage>
        <taxon>Bacteria</taxon>
        <taxon>Candidatus Magasanikiibacteriota</taxon>
    </lineage>
</organism>
<proteinExistence type="predicted"/>
<dbReference type="AlphaFoldDB" id="A0A0G0WNL4"/>
<reference evidence="2 3" key="1">
    <citation type="journal article" date="2015" name="Nature">
        <title>rRNA introns, odd ribosomes, and small enigmatic genomes across a large radiation of phyla.</title>
        <authorList>
            <person name="Brown C.T."/>
            <person name="Hug L.A."/>
            <person name="Thomas B.C."/>
            <person name="Sharon I."/>
            <person name="Castelle C.J."/>
            <person name="Singh A."/>
            <person name="Wilkins M.J."/>
            <person name="Williams K.H."/>
            <person name="Banfield J.F."/>
        </authorList>
    </citation>
    <scope>NUCLEOTIDE SEQUENCE [LARGE SCALE GENOMIC DNA]</scope>
</reference>
<name>A0A0G0WNL4_9BACT</name>
<sequence length="82" mass="9596">MNNEIKPYSVYTTDEAQQLLKVSKSTMKRFLKNGLIKANKLGRQYRILGKEILRIVSPQTETMATHSYLKLKQKVVNKINKW</sequence>
<accession>A0A0G0WNL4</accession>
<dbReference type="InterPro" id="IPR010093">
    <property type="entry name" value="SinI_DNA-bd"/>
</dbReference>
<dbReference type="Pfam" id="PF12728">
    <property type="entry name" value="HTH_17"/>
    <property type="match status" value="1"/>
</dbReference>
<dbReference type="SUPFAM" id="SSF46955">
    <property type="entry name" value="Putative DNA-binding domain"/>
    <property type="match status" value="1"/>
</dbReference>
<gene>
    <name evidence="2" type="ORF">UU69_C0001G0029</name>
</gene>
<dbReference type="InterPro" id="IPR041657">
    <property type="entry name" value="HTH_17"/>
</dbReference>
<dbReference type="Proteomes" id="UP000034299">
    <property type="component" value="Unassembled WGS sequence"/>
</dbReference>